<evidence type="ECO:0000313" key="2">
    <source>
        <dbReference type="EMBL" id="KZP18835.1"/>
    </source>
</evidence>
<keyword evidence="3" id="KW-1185">Reference proteome</keyword>
<keyword evidence="1" id="KW-0732">Signal</keyword>
<dbReference type="Proteomes" id="UP000076532">
    <property type="component" value="Unassembled WGS sequence"/>
</dbReference>
<dbReference type="EMBL" id="KV417569">
    <property type="protein sequence ID" value="KZP18835.1"/>
    <property type="molecule type" value="Genomic_DNA"/>
</dbReference>
<dbReference type="AlphaFoldDB" id="A0A166HGF3"/>
<reference evidence="2 3" key="1">
    <citation type="journal article" date="2016" name="Mol. Biol. Evol.">
        <title>Comparative Genomics of Early-Diverging Mushroom-Forming Fungi Provides Insights into the Origins of Lignocellulose Decay Capabilities.</title>
        <authorList>
            <person name="Nagy L.G."/>
            <person name="Riley R."/>
            <person name="Tritt A."/>
            <person name="Adam C."/>
            <person name="Daum C."/>
            <person name="Floudas D."/>
            <person name="Sun H."/>
            <person name="Yadav J.S."/>
            <person name="Pangilinan J."/>
            <person name="Larsson K.H."/>
            <person name="Matsuura K."/>
            <person name="Barry K."/>
            <person name="Labutti K."/>
            <person name="Kuo R."/>
            <person name="Ohm R.A."/>
            <person name="Bhattacharya S.S."/>
            <person name="Shirouzu T."/>
            <person name="Yoshinaga Y."/>
            <person name="Martin F.M."/>
            <person name="Grigoriev I.V."/>
            <person name="Hibbett D.S."/>
        </authorList>
    </citation>
    <scope>NUCLEOTIDE SEQUENCE [LARGE SCALE GENOMIC DNA]</scope>
    <source>
        <strain evidence="2 3">CBS 109695</strain>
    </source>
</reference>
<organism evidence="2 3">
    <name type="scientific">Athelia psychrophila</name>
    <dbReference type="NCBI Taxonomy" id="1759441"/>
    <lineage>
        <taxon>Eukaryota</taxon>
        <taxon>Fungi</taxon>
        <taxon>Dikarya</taxon>
        <taxon>Basidiomycota</taxon>
        <taxon>Agaricomycotina</taxon>
        <taxon>Agaricomycetes</taxon>
        <taxon>Agaricomycetidae</taxon>
        <taxon>Atheliales</taxon>
        <taxon>Atheliaceae</taxon>
        <taxon>Athelia</taxon>
    </lineage>
</organism>
<dbReference type="OrthoDB" id="406505at2759"/>
<dbReference type="CDD" id="cd22191">
    <property type="entry name" value="DPBB_RlpA_EXP_N-like"/>
    <property type="match status" value="1"/>
</dbReference>
<dbReference type="Gene3D" id="2.40.40.10">
    <property type="entry name" value="RlpA-like domain"/>
    <property type="match status" value="1"/>
</dbReference>
<sequence>MAVTATDTVDAVIGDRVVFYFTPGLGACGFTNTSSQYVATVSRTFFDSFPNPICKHKVEITVGAVSVVAQVVDYCLTCGVTDVGLPKFAFKIFGNSTQGIVPNVSWKVV</sequence>
<evidence type="ECO:0008006" key="4">
    <source>
        <dbReference type="Google" id="ProtNLM"/>
    </source>
</evidence>
<dbReference type="PANTHER" id="PTHR31836">
    <property type="match status" value="1"/>
</dbReference>
<evidence type="ECO:0000313" key="3">
    <source>
        <dbReference type="Proteomes" id="UP000076532"/>
    </source>
</evidence>
<dbReference type="SUPFAM" id="SSF50685">
    <property type="entry name" value="Barwin-like endoglucanases"/>
    <property type="match status" value="1"/>
</dbReference>
<dbReference type="InterPro" id="IPR036908">
    <property type="entry name" value="RlpA-like_sf"/>
</dbReference>
<protein>
    <recommendedName>
        <fullName evidence="4">RlpA-like protein double-psi beta-barrel domain-containing protein</fullName>
    </recommendedName>
</protein>
<name>A0A166HGF3_9AGAM</name>
<evidence type="ECO:0000256" key="1">
    <source>
        <dbReference type="ARBA" id="ARBA00022729"/>
    </source>
</evidence>
<gene>
    <name evidence="2" type="ORF">FIBSPDRAFT_933232</name>
</gene>
<dbReference type="PANTHER" id="PTHR31836:SF28">
    <property type="entry name" value="SRCR DOMAIN-CONTAINING PROTEIN-RELATED"/>
    <property type="match status" value="1"/>
</dbReference>
<dbReference type="InterPro" id="IPR051477">
    <property type="entry name" value="Expansin_CellWall"/>
</dbReference>
<accession>A0A166HGF3</accession>
<proteinExistence type="predicted"/>